<dbReference type="Gene3D" id="3.40.50.1820">
    <property type="entry name" value="alpha/beta hydrolase"/>
    <property type="match status" value="1"/>
</dbReference>
<dbReference type="InterPro" id="IPR001509">
    <property type="entry name" value="Epimerase_deHydtase"/>
</dbReference>
<dbReference type="Gene3D" id="3.40.50.720">
    <property type="entry name" value="NAD(P)-binding Rossmann-like Domain"/>
    <property type="match status" value="1"/>
</dbReference>
<dbReference type="Proteomes" id="UP001500831">
    <property type="component" value="Unassembled WGS sequence"/>
</dbReference>
<feature type="domain" description="AB hydrolase-1" evidence="3">
    <location>
        <begin position="366"/>
        <end position="582"/>
    </location>
</feature>
<evidence type="ECO:0000259" key="3">
    <source>
        <dbReference type="Pfam" id="PF12697"/>
    </source>
</evidence>
<dbReference type="Pfam" id="PF01370">
    <property type="entry name" value="Epimerase"/>
    <property type="match status" value="1"/>
</dbReference>
<dbReference type="Pfam" id="PF12697">
    <property type="entry name" value="Abhydrolase_6"/>
    <property type="match status" value="1"/>
</dbReference>
<feature type="compositionally biased region" description="Low complexity" evidence="1">
    <location>
        <begin position="401"/>
        <end position="412"/>
    </location>
</feature>
<dbReference type="PANTHER" id="PTHR48079:SF6">
    <property type="entry name" value="NAD(P)-BINDING DOMAIN-CONTAINING PROTEIN-RELATED"/>
    <property type="match status" value="1"/>
</dbReference>
<dbReference type="InterPro" id="IPR036291">
    <property type="entry name" value="NAD(P)-bd_dom_sf"/>
</dbReference>
<dbReference type="InterPro" id="IPR029058">
    <property type="entry name" value="AB_hydrolase_fold"/>
</dbReference>
<sequence>MAPDSIVFGATGFVGRSLVAELLRQGRGVAAAVRGPGDRLTPWLARRRVDTSGLTVVSADITRPGLGVGGVEGVTVVDGGDGGDGMDGVRDVYNAAARFAFGLSAEEARAVNVTGALNVVGWAAARPGLRRLVHISGYRVSGGPWDYRRDGAYEASKREADAAVRARAHELGVPLTVVNPSTVVGPGQFIGLASVIHALWNGRLPALPGGPDVFLPVVDGDYLARFMAALPEHEETSGQAYWVLDDATPNLPELVGLVAGHLGVPAPRRTIPVGVVRRLPRALTGADPETLSFMSADRYDTAPALAFAERAGLRMPPVGQVLRDWADGLVGARFGTGTPPREPHGFRDVAGSRTWLAGERENPEYVLLHGLPLDADSWEAVLGHLDAPALTADLPGLGRSGDLPGLGRSGDLPGSGGPGSDRSPDGWTEALMAPVRTEPVLVGHSFGCGPVLRYAAAHPGRVAAVVLVAPAFLQAPSPRFLRSGTAVPMLRRMPRERLGARLGIPADAVADLRRPGAARRVVGAMRAAHAARDGLRGLLDRVEVPVTIVTGSSDPLTVDRTAVVIPGAGHYPQLTHPGELAAVLRAAGARDRVVPRGAAVIRSGPKG</sequence>
<proteinExistence type="predicted"/>
<evidence type="ECO:0000256" key="1">
    <source>
        <dbReference type="SAM" id="MobiDB-lite"/>
    </source>
</evidence>
<gene>
    <name evidence="4" type="ORF">GCM10010517_17950</name>
</gene>
<dbReference type="RefSeq" id="WP_344969614.1">
    <property type="nucleotide sequence ID" value="NZ_BAAAVI010000009.1"/>
</dbReference>
<accession>A0ABN3VTZ4</accession>
<dbReference type="SUPFAM" id="SSF51735">
    <property type="entry name" value="NAD(P)-binding Rossmann-fold domains"/>
    <property type="match status" value="1"/>
</dbReference>
<feature type="region of interest" description="Disordered" evidence="1">
    <location>
        <begin position="401"/>
        <end position="427"/>
    </location>
</feature>
<protein>
    <recommendedName>
        <fullName evidence="6">NAD-dependent dehydratase</fullName>
    </recommendedName>
</protein>
<feature type="domain" description="NAD-dependent epimerase/dehydratase" evidence="2">
    <location>
        <begin position="6"/>
        <end position="189"/>
    </location>
</feature>
<dbReference type="InterPro" id="IPR051783">
    <property type="entry name" value="NAD(P)-dependent_oxidoreduct"/>
</dbReference>
<dbReference type="InterPro" id="IPR000073">
    <property type="entry name" value="AB_hydrolase_1"/>
</dbReference>
<evidence type="ECO:0000313" key="5">
    <source>
        <dbReference type="Proteomes" id="UP001500831"/>
    </source>
</evidence>
<reference evidence="4 5" key="1">
    <citation type="journal article" date="2019" name="Int. J. Syst. Evol. Microbiol.">
        <title>The Global Catalogue of Microorganisms (GCM) 10K type strain sequencing project: providing services to taxonomists for standard genome sequencing and annotation.</title>
        <authorList>
            <consortium name="The Broad Institute Genomics Platform"/>
            <consortium name="The Broad Institute Genome Sequencing Center for Infectious Disease"/>
            <person name="Wu L."/>
            <person name="Ma J."/>
        </authorList>
    </citation>
    <scope>NUCLEOTIDE SEQUENCE [LARGE SCALE GENOMIC DNA]</scope>
    <source>
        <strain evidence="4 5">JCM 6242</strain>
    </source>
</reference>
<organism evidence="4 5">
    <name type="scientific">Streptosporangium fragile</name>
    <dbReference type="NCBI Taxonomy" id="46186"/>
    <lineage>
        <taxon>Bacteria</taxon>
        <taxon>Bacillati</taxon>
        <taxon>Actinomycetota</taxon>
        <taxon>Actinomycetes</taxon>
        <taxon>Streptosporangiales</taxon>
        <taxon>Streptosporangiaceae</taxon>
        <taxon>Streptosporangium</taxon>
    </lineage>
</organism>
<evidence type="ECO:0000259" key="2">
    <source>
        <dbReference type="Pfam" id="PF01370"/>
    </source>
</evidence>
<evidence type="ECO:0000313" key="4">
    <source>
        <dbReference type="EMBL" id="GAA2859426.1"/>
    </source>
</evidence>
<dbReference type="PANTHER" id="PTHR48079">
    <property type="entry name" value="PROTEIN YEEZ"/>
    <property type="match status" value="1"/>
</dbReference>
<evidence type="ECO:0008006" key="6">
    <source>
        <dbReference type="Google" id="ProtNLM"/>
    </source>
</evidence>
<dbReference type="EMBL" id="BAAAVI010000009">
    <property type="protein sequence ID" value="GAA2859426.1"/>
    <property type="molecule type" value="Genomic_DNA"/>
</dbReference>
<name>A0ABN3VTZ4_9ACTN</name>
<keyword evidence="5" id="KW-1185">Reference proteome</keyword>
<comment type="caution">
    <text evidence="4">The sequence shown here is derived from an EMBL/GenBank/DDBJ whole genome shotgun (WGS) entry which is preliminary data.</text>
</comment>
<dbReference type="SUPFAM" id="SSF53474">
    <property type="entry name" value="alpha/beta-Hydrolases"/>
    <property type="match status" value="1"/>
</dbReference>